<dbReference type="Proteomes" id="UP000658320">
    <property type="component" value="Unassembled WGS sequence"/>
</dbReference>
<evidence type="ECO:0000313" key="3">
    <source>
        <dbReference type="Proteomes" id="UP000658320"/>
    </source>
</evidence>
<dbReference type="AlphaFoldDB" id="A0A918L016"/>
<evidence type="ECO:0000313" key="2">
    <source>
        <dbReference type="EMBL" id="GGR61150.1"/>
    </source>
</evidence>
<protein>
    <submittedName>
        <fullName evidence="2">Uncharacterized protein</fullName>
    </submittedName>
</protein>
<comment type="caution">
    <text evidence="2">The sequence shown here is derived from an EMBL/GenBank/DDBJ whole genome shotgun (WGS) entry which is preliminary data.</text>
</comment>
<feature type="region of interest" description="Disordered" evidence="1">
    <location>
        <begin position="79"/>
        <end position="107"/>
    </location>
</feature>
<gene>
    <name evidence="2" type="ORF">GCM10010251_92320</name>
</gene>
<proteinExistence type="predicted"/>
<dbReference type="EMBL" id="BMSX01000041">
    <property type="protein sequence ID" value="GGR61150.1"/>
    <property type="molecule type" value="Genomic_DNA"/>
</dbReference>
<sequence length="107" mass="12078">MRAQQPTLDGTLPTQAFDYPTWVDLVEPTFVTVAQTDREWTSYEIAHEYGLPEPPKPESHWGSFVHRLARRGVIEQCGWDETSRPGGEHSGVKVWRGTRATQTGRAA</sequence>
<accession>A0A918L016</accession>
<dbReference type="RefSeq" id="WP_189944039.1">
    <property type="nucleotide sequence ID" value="NZ_BMSX01000041.1"/>
</dbReference>
<keyword evidence="3" id="KW-1185">Reference proteome</keyword>
<reference evidence="2" key="1">
    <citation type="journal article" date="2014" name="Int. J. Syst. Evol. Microbiol.">
        <title>Complete genome sequence of Corynebacterium casei LMG S-19264T (=DSM 44701T), isolated from a smear-ripened cheese.</title>
        <authorList>
            <consortium name="US DOE Joint Genome Institute (JGI-PGF)"/>
            <person name="Walter F."/>
            <person name="Albersmeier A."/>
            <person name="Kalinowski J."/>
            <person name="Ruckert C."/>
        </authorList>
    </citation>
    <scope>NUCLEOTIDE SEQUENCE</scope>
    <source>
        <strain evidence="2">JCM 4346</strain>
    </source>
</reference>
<organism evidence="2 3">
    <name type="scientific">Streptomyces aurantiogriseus</name>
    <dbReference type="NCBI Taxonomy" id="66870"/>
    <lineage>
        <taxon>Bacteria</taxon>
        <taxon>Bacillati</taxon>
        <taxon>Actinomycetota</taxon>
        <taxon>Actinomycetes</taxon>
        <taxon>Kitasatosporales</taxon>
        <taxon>Streptomycetaceae</taxon>
        <taxon>Streptomyces</taxon>
    </lineage>
</organism>
<reference evidence="2" key="2">
    <citation type="submission" date="2020-09" db="EMBL/GenBank/DDBJ databases">
        <authorList>
            <person name="Sun Q."/>
            <person name="Ohkuma M."/>
        </authorList>
    </citation>
    <scope>NUCLEOTIDE SEQUENCE</scope>
    <source>
        <strain evidence="2">JCM 4346</strain>
    </source>
</reference>
<name>A0A918L016_9ACTN</name>
<evidence type="ECO:0000256" key="1">
    <source>
        <dbReference type="SAM" id="MobiDB-lite"/>
    </source>
</evidence>
<feature type="compositionally biased region" description="Basic and acidic residues" evidence="1">
    <location>
        <begin position="81"/>
        <end position="91"/>
    </location>
</feature>